<dbReference type="GO" id="GO:0008235">
    <property type="term" value="F:metalloexopeptidase activity"/>
    <property type="evidence" value="ECO:0007669"/>
    <property type="project" value="TreeGrafter"/>
</dbReference>
<proteinExistence type="predicted"/>
<keyword evidence="3" id="KW-0378">Hydrolase</keyword>
<evidence type="ECO:0000256" key="3">
    <source>
        <dbReference type="ARBA" id="ARBA00022801"/>
    </source>
</evidence>
<evidence type="ECO:0000313" key="7">
    <source>
        <dbReference type="EMBL" id="VAX23466.1"/>
    </source>
</evidence>
<dbReference type="PROSITE" id="PS50249">
    <property type="entry name" value="MPN"/>
    <property type="match status" value="1"/>
</dbReference>
<dbReference type="GO" id="GO:0008270">
    <property type="term" value="F:zinc ion binding"/>
    <property type="evidence" value="ECO:0007669"/>
    <property type="project" value="TreeGrafter"/>
</dbReference>
<dbReference type="InterPro" id="IPR000555">
    <property type="entry name" value="JAMM/MPN+_dom"/>
</dbReference>
<dbReference type="GO" id="GO:0006508">
    <property type="term" value="P:proteolysis"/>
    <property type="evidence" value="ECO:0007669"/>
    <property type="project" value="UniProtKB-KW"/>
</dbReference>
<dbReference type="PANTHER" id="PTHR34858:SF1">
    <property type="entry name" value="CYSO-CYSTEINE PEPTIDASE"/>
    <property type="match status" value="1"/>
</dbReference>
<dbReference type="InterPro" id="IPR028090">
    <property type="entry name" value="JAB_dom_prok"/>
</dbReference>
<evidence type="ECO:0000259" key="6">
    <source>
        <dbReference type="PROSITE" id="PS50249"/>
    </source>
</evidence>
<dbReference type="PANTHER" id="PTHR34858">
    <property type="entry name" value="CYSO-CYSTEINE PEPTIDASE"/>
    <property type="match status" value="1"/>
</dbReference>
<evidence type="ECO:0000256" key="5">
    <source>
        <dbReference type="ARBA" id="ARBA00023049"/>
    </source>
</evidence>
<organism evidence="7">
    <name type="scientific">hydrothermal vent metagenome</name>
    <dbReference type="NCBI Taxonomy" id="652676"/>
    <lineage>
        <taxon>unclassified sequences</taxon>
        <taxon>metagenomes</taxon>
        <taxon>ecological metagenomes</taxon>
    </lineage>
</organism>
<dbReference type="Pfam" id="PF14464">
    <property type="entry name" value="Prok-JAB"/>
    <property type="match status" value="1"/>
</dbReference>
<feature type="domain" description="MPN" evidence="6">
    <location>
        <begin position="2"/>
        <end position="148"/>
    </location>
</feature>
<dbReference type="SMART" id="SM00232">
    <property type="entry name" value="JAB_MPN"/>
    <property type="match status" value="1"/>
</dbReference>
<gene>
    <name evidence="7" type="ORF">MNBD_NITROSPINAE02-336</name>
</gene>
<dbReference type="EMBL" id="UOGE01000085">
    <property type="protein sequence ID" value="VAX23466.1"/>
    <property type="molecule type" value="Genomic_DNA"/>
</dbReference>
<keyword evidence="1" id="KW-0645">Protease</keyword>
<sequence length="156" mass="18009">MIKLNPNDYKVLNDHALREYPEECCGVIIGDITDPSKNEVRPCNNIQRELKEKYPDEYLRDAKTGYFIDPKDLINAFNSAAKQKLEVIGFYHSHPNHEAYWSAEDHRAAMWAGGDEPSYPKAFHLVISVFDQEVKDMAVFAWDADEKKFNKIDLVS</sequence>
<name>A0A3B1BYT6_9ZZZZ</name>
<dbReference type="SUPFAM" id="SSF102712">
    <property type="entry name" value="JAB1/MPN domain"/>
    <property type="match status" value="1"/>
</dbReference>
<keyword evidence="2" id="KW-0479">Metal-binding</keyword>
<keyword evidence="4" id="KW-0862">Zinc</keyword>
<dbReference type="InterPro" id="IPR037518">
    <property type="entry name" value="MPN"/>
</dbReference>
<evidence type="ECO:0000256" key="1">
    <source>
        <dbReference type="ARBA" id="ARBA00022670"/>
    </source>
</evidence>
<dbReference type="Gene3D" id="3.40.140.10">
    <property type="entry name" value="Cytidine Deaminase, domain 2"/>
    <property type="match status" value="1"/>
</dbReference>
<reference evidence="7" key="1">
    <citation type="submission" date="2018-06" db="EMBL/GenBank/DDBJ databases">
        <authorList>
            <person name="Zhirakovskaya E."/>
        </authorList>
    </citation>
    <scope>NUCLEOTIDE SEQUENCE</scope>
</reference>
<dbReference type="InterPro" id="IPR051929">
    <property type="entry name" value="VirAsm_ModProt"/>
</dbReference>
<evidence type="ECO:0000256" key="4">
    <source>
        <dbReference type="ARBA" id="ARBA00022833"/>
    </source>
</evidence>
<dbReference type="CDD" id="cd08070">
    <property type="entry name" value="MPN_like"/>
    <property type="match status" value="1"/>
</dbReference>
<dbReference type="AlphaFoldDB" id="A0A3B1BYT6"/>
<keyword evidence="5" id="KW-0482">Metalloprotease</keyword>
<protein>
    <recommendedName>
        <fullName evidence="6">MPN domain-containing protein</fullName>
    </recommendedName>
</protein>
<accession>A0A3B1BYT6</accession>
<evidence type="ECO:0000256" key="2">
    <source>
        <dbReference type="ARBA" id="ARBA00022723"/>
    </source>
</evidence>